<feature type="domain" description="Integrase catalytic" evidence="1">
    <location>
        <begin position="253"/>
        <end position="451"/>
    </location>
</feature>
<dbReference type="InterPro" id="IPR001584">
    <property type="entry name" value="Integrase_cat-core"/>
</dbReference>
<dbReference type="InterPro" id="IPR040676">
    <property type="entry name" value="DUF5641"/>
</dbReference>
<dbReference type="PANTHER" id="PTHR47331:SF1">
    <property type="entry name" value="GAG-LIKE PROTEIN"/>
    <property type="match status" value="1"/>
</dbReference>
<dbReference type="Proteomes" id="UP000653454">
    <property type="component" value="Unassembled WGS sequence"/>
</dbReference>
<dbReference type="PANTHER" id="PTHR47331">
    <property type="entry name" value="PHD-TYPE DOMAIN-CONTAINING PROTEIN"/>
    <property type="match status" value="1"/>
</dbReference>
<gene>
    <name evidence="2" type="ORF">PLXY2_LOCUS5364</name>
</gene>
<dbReference type="AlphaFoldDB" id="A0A8S4EEN1"/>
<dbReference type="GO" id="GO:0003676">
    <property type="term" value="F:nucleic acid binding"/>
    <property type="evidence" value="ECO:0007669"/>
    <property type="project" value="InterPro"/>
</dbReference>
<name>A0A8S4EEN1_PLUXY</name>
<keyword evidence="3" id="KW-1185">Reference proteome</keyword>
<evidence type="ECO:0000259" key="1">
    <source>
        <dbReference type="PROSITE" id="PS50994"/>
    </source>
</evidence>
<dbReference type="EMBL" id="CAJHNJ030000015">
    <property type="protein sequence ID" value="CAG9113894.1"/>
    <property type="molecule type" value="Genomic_DNA"/>
</dbReference>
<dbReference type="Pfam" id="PF18701">
    <property type="entry name" value="DUF5641"/>
    <property type="match status" value="1"/>
</dbReference>
<organism evidence="2 3">
    <name type="scientific">Plutella xylostella</name>
    <name type="common">Diamondback moth</name>
    <name type="synonym">Plutella maculipennis</name>
    <dbReference type="NCBI Taxonomy" id="51655"/>
    <lineage>
        <taxon>Eukaryota</taxon>
        <taxon>Metazoa</taxon>
        <taxon>Ecdysozoa</taxon>
        <taxon>Arthropoda</taxon>
        <taxon>Hexapoda</taxon>
        <taxon>Insecta</taxon>
        <taxon>Pterygota</taxon>
        <taxon>Neoptera</taxon>
        <taxon>Endopterygota</taxon>
        <taxon>Lepidoptera</taxon>
        <taxon>Glossata</taxon>
        <taxon>Ditrysia</taxon>
        <taxon>Yponomeutoidea</taxon>
        <taxon>Plutellidae</taxon>
        <taxon>Plutella</taxon>
    </lineage>
</organism>
<sequence length="566" mass="64880">MSWHFTPGLLNPADILSRGADPLDLVNNTLWKQGPDYLEGNNYNFHLAHIEKPIQCTESIDTVCVTNVEDKVIHPLFEKYSTLYKTIRIMVYVLKFIKICKKKTVNLGQISVGDFREALNSIIKGIQLHYFGEELKCITEKREIKGSLKSLHPFVDENGVLRVGGRLHHANINYSKKFPIILPKYCHITKLIVKVEHLALMHGGLKLTLSSLQQRYYLINSVRECKSVIHKCVVCCRHKAEASKQLMGSLPKDRVNPARVFERVGMDYCGPFDIKQSSKRSSTVSKGYVALFVCFASKAVHIEVVSDMSSETFLAAFKRFVNRRGIPTDVFCDNSTTYKGSNNQLKELYKLHSSKDFQESIHNYSLQKEIKFHFIPAYSPNHGGLWDASVKSLKYHLKRISTFKIFTYEQFNTIMIEIEGILNSRPLLSITSQDCSDFSYLTPGHFIIGCPLTAIPQPDLTDIPTNRLRFWRCCEQVRQNFWKVWSRDYLSSLNERTKWKKELPNLIEGNIVLLIDANTPPLHWLMGRITKVFHGDDNKVRVVEVQTSNGKLHTRAVSKIVVLPVE</sequence>
<dbReference type="Gene3D" id="3.30.420.10">
    <property type="entry name" value="Ribonuclease H-like superfamily/Ribonuclease H"/>
    <property type="match status" value="1"/>
</dbReference>
<evidence type="ECO:0000313" key="3">
    <source>
        <dbReference type="Proteomes" id="UP000653454"/>
    </source>
</evidence>
<accession>A0A8S4EEN1</accession>
<proteinExistence type="predicted"/>
<evidence type="ECO:0000313" key="2">
    <source>
        <dbReference type="EMBL" id="CAG9113894.1"/>
    </source>
</evidence>
<protein>
    <submittedName>
        <fullName evidence="2">(diamondback moth) hypothetical protein</fullName>
    </submittedName>
</protein>
<dbReference type="GO" id="GO:0015074">
    <property type="term" value="P:DNA integration"/>
    <property type="evidence" value="ECO:0007669"/>
    <property type="project" value="InterPro"/>
</dbReference>
<dbReference type="InterPro" id="IPR012337">
    <property type="entry name" value="RNaseH-like_sf"/>
</dbReference>
<dbReference type="SUPFAM" id="SSF53098">
    <property type="entry name" value="Ribonuclease H-like"/>
    <property type="match status" value="1"/>
</dbReference>
<reference evidence="2" key="1">
    <citation type="submission" date="2020-11" db="EMBL/GenBank/DDBJ databases">
        <authorList>
            <person name="Whiteford S."/>
        </authorList>
    </citation>
    <scope>NUCLEOTIDE SEQUENCE</scope>
</reference>
<dbReference type="InterPro" id="IPR036397">
    <property type="entry name" value="RNaseH_sf"/>
</dbReference>
<comment type="caution">
    <text evidence="2">The sequence shown here is derived from an EMBL/GenBank/DDBJ whole genome shotgun (WGS) entry which is preliminary data.</text>
</comment>
<dbReference type="PROSITE" id="PS50994">
    <property type="entry name" value="INTEGRASE"/>
    <property type="match status" value="1"/>
</dbReference>